<accession>A0A6G9YWP4</accession>
<dbReference type="AlphaFoldDB" id="A0A6G9YWP4"/>
<protein>
    <submittedName>
        <fullName evidence="1">Uncharacterized protein</fullName>
    </submittedName>
</protein>
<reference evidence="1 2" key="1">
    <citation type="journal article" date="2019" name="ACS Chem. Biol.">
        <title>Identification and Mobilization of a Cryptic Antibiotic Biosynthesis Gene Locus from a Human-Pathogenic Nocardia Isolate.</title>
        <authorList>
            <person name="Herisse M."/>
            <person name="Ishida K."/>
            <person name="Porter J.L."/>
            <person name="Howden B."/>
            <person name="Hertweck C."/>
            <person name="Stinear T.P."/>
            <person name="Pidot S.J."/>
        </authorList>
    </citation>
    <scope>NUCLEOTIDE SEQUENCE [LARGE SCALE GENOMIC DNA]</scope>
    <source>
        <strain evidence="1 2">AUSMDU00012715</strain>
    </source>
</reference>
<evidence type="ECO:0000313" key="2">
    <source>
        <dbReference type="Proteomes" id="UP000500953"/>
    </source>
</evidence>
<proteinExistence type="predicted"/>
<organism evidence="1 2">
    <name type="scientific">Nocardia terpenica</name>
    <dbReference type="NCBI Taxonomy" id="455432"/>
    <lineage>
        <taxon>Bacteria</taxon>
        <taxon>Bacillati</taxon>
        <taxon>Actinomycetota</taxon>
        <taxon>Actinomycetes</taxon>
        <taxon>Mycobacteriales</taxon>
        <taxon>Nocardiaceae</taxon>
        <taxon>Nocardia</taxon>
    </lineage>
</organism>
<name>A0A6G9YWP4_9NOCA</name>
<dbReference type="Proteomes" id="UP000500953">
    <property type="component" value="Chromosome"/>
</dbReference>
<evidence type="ECO:0000313" key="1">
    <source>
        <dbReference type="EMBL" id="QIS17769.1"/>
    </source>
</evidence>
<gene>
    <name evidence="1" type="ORF">F6W96_05055</name>
</gene>
<dbReference type="EMBL" id="CP046173">
    <property type="protein sequence ID" value="QIS17769.1"/>
    <property type="molecule type" value="Genomic_DNA"/>
</dbReference>
<dbReference type="RefSeq" id="WP_167485139.1">
    <property type="nucleotide sequence ID" value="NZ_CP046173.1"/>
</dbReference>
<sequence>MATAYDDLATACTGAHDEMGHPLSEIKTILQLYAVPPVVVADDWSITGVDDWNSEAGQQLS</sequence>